<evidence type="ECO:0000313" key="4">
    <source>
        <dbReference type="Proteomes" id="UP000000763"/>
    </source>
</evidence>
<proteinExistence type="predicted"/>
<feature type="compositionally biased region" description="Basic residues" evidence="1">
    <location>
        <begin position="78"/>
        <end position="105"/>
    </location>
</feature>
<dbReference type="EMBL" id="AP003736">
    <property type="protein sequence ID" value="BAD30117.1"/>
    <property type="molecule type" value="Genomic_DNA"/>
</dbReference>
<evidence type="ECO:0000256" key="1">
    <source>
        <dbReference type="SAM" id="MobiDB-lite"/>
    </source>
</evidence>
<evidence type="ECO:0000313" key="2">
    <source>
        <dbReference type="EMBL" id="BAC80129.1"/>
    </source>
</evidence>
<dbReference type="EMBL" id="AP005786">
    <property type="protein sequence ID" value="BAC80129.1"/>
    <property type="molecule type" value="Genomic_DNA"/>
</dbReference>
<dbReference type="AlphaFoldDB" id="Q7XHK7"/>
<evidence type="ECO:0000313" key="3">
    <source>
        <dbReference type="EMBL" id="BAD30117.1"/>
    </source>
</evidence>
<feature type="region of interest" description="Disordered" evidence="1">
    <location>
        <begin position="1"/>
        <end position="105"/>
    </location>
</feature>
<reference evidence="2" key="2">
    <citation type="submission" date="2002-09" db="EMBL/GenBank/DDBJ databases">
        <title>Oryza sativa nipponbare(GA3) genomic DNA, chromosome 7, PAC clone:P0458H05.</title>
        <authorList>
            <person name="Sasaki T."/>
            <person name="Matsumoto T."/>
            <person name="Katayose Y."/>
        </authorList>
    </citation>
    <scope>NUCLEOTIDE SEQUENCE</scope>
</reference>
<accession>Q7XHK7</accession>
<sequence length="105" mass="11721">MRGPPVSGSGEGGRAPARGPTGQRLGRGGERRRHAGPPVSGSRGKGRRHPARLGSRPADRPRRRRRRARERVAGDGNRRRRRRRKRRREGGCAKRRLGRGGNGRR</sequence>
<gene>
    <name evidence="2" type="primary">P0458H05.121</name>
    <name evidence="3" type="synonym">OJ1008_E09.104</name>
</gene>
<dbReference type="Proteomes" id="UP000000763">
    <property type="component" value="Chromosome 7"/>
</dbReference>
<reference evidence="4" key="3">
    <citation type="journal article" date="2005" name="Nature">
        <title>The map-based sequence of the rice genome.</title>
        <authorList>
            <consortium name="International rice genome sequencing project (IRGSP)"/>
            <person name="Matsumoto T."/>
            <person name="Wu J."/>
            <person name="Kanamori H."/>
            <person name="Katayose Y."/>
            <person name="Fujisawa M."/>
            <person name="Namiki N."/>
            <person name="Mizuno H."/>
            <person name="Yamamoto K."/>
            <person name="Antonio B.A."/>
            <person name="Baba T."/>
            <person name="Sakata K."/>
            <person name="Nagamura Y."/>
            <person name="Aoki H."/>
            <person name="Arikawa K."/>
            <person name="Arita K."/>
            <person name="Bito T."/>
            <person name="Chiden Y."/>
            <person name="Fujitsuka N."/>
            <person name="Fukunaka R."/>
            <person name="Hamada M."/>
            <person name="Harada C."/>
            <person name="Hayashi A."/>
            <person name="Hijishita S."/>
            <person name="Honda M."/>
            <person name="Hosokawa S."/>
            <person name="Ichikawa Y."/>
            <person name="Idonuma A."/>
            <person name="Iijima M."/>
            <person name="Ikeda M."/>
            <person name="Ikeno M."/>
            <person name="Ito K."/>
            <person name="Ito S."/>
            <person name="Ito T."/>
            <person name="Ito Y."/>
            <person name="Ito Y."/>
            <person name="Iwabuchi A."/>
            <person name="Kamiya K."/>
            <person name="Karasawa W."/>
            <person name="Kurita K."/>
            <person name="Katagiri S."/>
            <person name="Kikuta A."/>
            <person name="Kobayashi H."/>
            <person name="Kobayashi N."/>
            <person name="Machita K."/>
            <person name="Maehara T."/>
            <person name="Masukawa M."/>
            <person name="Mizubayashi T."/>
            <person name="Mukai Y."/>
            <person name="Nagasaki H."/>
            <person name="Nagata Y."/>
            <person name="Naito S."/>
            <person name="Nakashima M."/>
            <person name="Nakama Y."/>
            <person name="Nakamichi Y."/>
            <person name="Nakamura M."/>
            <person name="Meguro A."/>
            <person name="Negishi M."/>
            <person name="Ohta I."/>
            <person name="Ohta T."/>
            <person name="Okamoto M."/>
            <person name="Ono N."/>
            <person name="Saji S."/>
            <person name="Sakaguchi M."/>
            <person name="Sakai K."/>
            <person name="Shibata M."/>
            <person name="Shimokawa T."/>
            <person name="Song J."/>
            <person name="Takazaki Y."/>
            <person name="Terasawa K."/>
            <person name="Tsugane M."/>
            <person name="Tsuji K."/>
            <person name="Ueda S."/>
            <person name="Waki K."/>
            <person name="Yamagata H."/>
            <person name="Yamamoto M."/>
            <person name="Yamamoto S."/>
            <person name="Yamane H."/>
            <person name="Yoshiki S."/>
            <person name="Yoshihara R."/>
            <person name="Yukawa K."/>
            <person name="Zhong H."/>
            <person name="Yano M."/>
            <person name="Yuan Q."/>
            <person name="Ouyang S."/>
            <person name="Liu J."/>
            <person name="Jones K.M."/>
            <person name="Gansberger K."/>
            <person name="Moffat K."/>
            <person name="Hill J."/>
            <person name="Bera J."/>
            <person name="Fadrosh D."/>
            <person name="Jin S."/>
            <person name="Johri S."/>
            <person name="Kim M."/>
            <person name="Overton L."/>
            <person name="Reardon M."/>
            <person name="Tsitrin T."/>
            <person name="Vuong H."/>
            <person name="Weaver B."/>
            <person name="Ciecko A."/>
            <person name="Tallon L."/>
            <person name="Jackson J."/>
            <person name="Pai G."/>
            <person name="Aken S.V."/>
            <person name="Utterback T."/>
            <person name="Reidmuller S."/>
            <person name="Feldblyum T."/>
            <person name="Hsiao J."/>
            <person name="Zismann V."/>
            <person name="Iobst S."/>
            <person name="de Vazeille A.R."/>
            <person name="Buell C.R."/>
            <person name="Ying K."/>
            <person name="Li Y."/>
            <person name="Lu T."/>
            <person name="Huang Y."/>
            <person name="Zhao Q."/>
            <person name="Feng Q."/>
            <person name="Zhang L."/>
            <person name="Zhu J."/>
            <person name="Weng Q."/>
            <person name="Mu J."/>
            <person name="Lu Y."/>
            <person name="Fan D."/>
            <person name="Liu Y."/>
            <person name="Guan J."/>
            <person name="Zhang Y."/>
            <person name="Yu S."/>
            <person name="Liu X."/>
            <person name="Zhang Y."/>
            <person name="Hong G."/>
            <person name="Han B."/>
            <person name="Choisne N."/>
            <person name="Demange N."/>
            <person name="Orjeda G."/>
            <person name="Samain S."/>
            <person name="Cattolico L."/>
            <person name="Pelletier E."/>
            <person name="Couloux A."/>
            <person name="Segurens B."/>
            <person name="Wincker P."/>
            <person name="D'Hont A."/>
            <person name="Scarpelli C."/>
            <person name="Weissenbach J."/>
            <person name="Salanoubat M."/>
            <person name="Quetier F."/>
            <person name="Yu Y."/>
            <person name="Kim H.R."/>
            <person name="Rambo T."/>
            <person name="Currie J."/>
            <person name="Collura K."/>
            <person name="Luo M."/>
            <person name="Yang T."/>
            <person name="Ammiraju J.S.S."/>
            <person name="Engler F."/>
            <person name="Soderlund C."/>
            <person name="Wing R.A."/>
            <person name="Palmer L.E."/>
            <person name="de la Bastide M."/>
            <person name="Spiegel L."/>
            <person name="Nascimento L."/>
            <person name="Zutavern T."/>
            <person name="O'Shaughnessy A."/>
            <person name="Dike S."/>
            <person name="Dedhia N."/>
            <person name="Preston R."/>
            <person name="Balija V."/>
            <person name="McCombie W.R."/>
            <person name="Chow T."/>
            <person name="Chen H."/>
            <person name="Chung M."/>
            <person name="Chen C."/>
            <person name="Shaw J."/>
            <person name="Wu H."/>
            <person name="Hsiao K."/>
            <person name="Chao Y."/>
            <person name="Chu M."/>
            <person name="Cheng C."/>
            <person name="Hour A."/>
            <person name="Lee P."/>
            <person name="Lin S."/>
            <person name="Lin Y."/>
            <person name="Liou J."/>
            <person name="Liu S."/>
            <person name="Hsing Y."/>
            <person name="Raghuvanshi S."/>
            <person name="Mohanty A."/>
            <person name="Bharti A.K."/>
            <person name="Gaur A."/>
            <person name="Gupta V."/>
            <person name="Kumar D."/>
            <person name="Ravi V."/>
            <person name="Vij S."/>
            <person name="Kapur A."/>
            <person name="Khurana P."/>
            <person name="Khurana P."/>
            <person name="Khurana J.P."/>
            <person name="Tyagi A.K."/>
            <person name="Gaikwad K."/>
            <person name="Singh A."/>
            <person name="Dalal V."/>
            <person name="Srivastava S."/>
            <person name="Dixit A."/>
            <person name="Pal A.K."/>
            <person name="Ghazi I.A."/>
            <person name="Yadav M."/>
            <person name="Pandit A."/>
            <person name="Bhargava A."/>
            <person name="Sureshbabu K."/>
            <person name="Batra K."/>
            <person name="Sharma T.R."/>
            <person name="Mohapatra T."/>
            <person name="Singh N.K."/>
            <person name="Messing J."/>
            <person name="Nelson A.B."/>
            <person name="Fuks G."/>
            <person name="Kavchok S."/>
            <person name="Keizer G."/>
            <person name="Linton E."/>
            <person name="Llaca V."/>
            <person name="Song R."/>
            <person name="Tanyolac B."/>
            <person name="Young S."/>
            <person name="Ho-Il K."/>
            <person name="Hahn J.H."/>
            <person name="Sangsakoo G."/>
            <person name="Vanavichit A."/>
            <person name="de Mattos Luiz.A.T."/>
            <person name="Zimmer P.D."/>
            <person name="Malone G."/>
            <person name="Dellagostin O."/>
            <person name="de Oliveira A.C."/>
            <person name="Bevan M."/>
            <person name="Bancroft I."/>
            <person name="Minx P."/>
            <person name="Cordum H."/>
            <person name="Wilson R."/>
            <person name="Cheng Z."/>
            <person name="Jin W."/>
            <person name="Jiang J."/>
            <person name="Leong S.A."/>
            <person name="Iwama H."/>
            <person name="Gojobori T."/>
            <person name="Itoh T."/>
            <person name="Niimura Y."/>
            <person name="Fujii Y."/>
            <person name="Habara T."/>
            <person name="Sakai H."/>
            <person name="Sato Y."/>
            <person name="Wilson G."/>
            <person name="Kumar K."/>
            <person name="McCouch S."/>
            <person name="Juretic N."/>
            <person name="Hoen D."/>
            <person name="Wright S."/>
            <person name="Bruskiewich R."/>
            <person name="Bureau T."/>
            <person name="Miyao A."/>
            <person name="Hirochika H."/>
            <person name="Nishikawa T."/>
            <person name="Kadowaki K."/>
            <person name="Sugiura M."/>
            <person name="Burr B."/>
            <person name="Sasaki T."/>
        </authorList>
    </citation>
    <scope>NUCLEOTIDE SEQUENCE [LARGE SCALE GENOMIC DNA]</scope>
    <source>
        <strain evidence="4">cv. Nipponbare</strain>
    </source>
</reference>
<protein>
    <submittedName>
        <fullName evidence="2">Uncharacterized protein</fullName>
    </submittedName>
</protein>
<name>Q7XHK7_ORYSJ</name>
<organism evidence="2 4">
    <name type="scientific">Oryza sativa subsp. japonica</name>
    <name type="common">Rice</name>
    <dbReference type="NCBI Taxonomy" id="39947"/>
    <lineage>
        <taxon>Eukaryota</taxon>
        <taxon>Viridiplantae</taxon>
        <taxon>Streptophyta</taxon>
        <taxon>Embryophyta</taxon>
        <taxon>Tracheophyta</taxon>
        <taxon>Spermatophyta</taxon>
        <taxon>Magnoliopsida</taxon>
        <taxon>Liliopsida</taxon>
        <taxon>Poales</taxon>
        <taxon>Poaceae</taxon>
        <taxon>BOP clade</taxon>
        <taxon>Oryzoideae</taxon>
        <taxon>Oryzeae</taxon>
        <taxon>Oryzinae</taxon>
        <taxon>Oryza</taxon>
        <taxon>Oryza sativa</taxon>
    </lineage>
</organism>
<reference evidence="3" key="1">
    <citation type="submission" date="2001-06" db="EMBL/GenBank/DDBJ databases">
        <title>Oryza sativa nipponbare(GA3) genomic DNA, chromosome 7, BAC clone:OJ1008_E09.</title>
        <authorList>
            <person name="Sasaki T."/>
            <person name="Matsumoto T."/>
            <person name="Yamamoto K."/>
        </authorList>
    </citation>
    <scope>NUCLEOTIDE SEQUENCE</scope>
</reference>
<reference evidence="4" key="4">
    <citation type="journal article" date="2008" name="Nucleic Acids Res.">
        <title>The rice annotation project database (RAP-DB): 2008 update.</title>
        <authorList>
            <consortium name="The rice annotation project (RAP)"/>
        </authorList>
    </citation>
    <scope>GENOME REANNOTATION</scope>
    <source>
        <strain evidence="4">cv. Nipponbare</strain>
    </source>
</reference>